<accession>A0A4C1VGI1</accession>
<evidence type="ECO:0008006" key="3">
    <source>
        <dbReference type="Google" id="ProtNLM"/>
    </source>
</evidence>
<proteinExistence type="predicted"/>
<evidence type="ECO:0000313" key="1">
    <source>
        <dbReference type="EMBL" id="GBP37417.1"/>
    </source>
</evidence>
<sequence>MDELSVKCLLYADDEVIIAPTVCDLQAMCSWVNEIDSNNYRTLSGCGSRRDIRVNEYSALLIRRTDWAVYRPKPFQFRLATLA</sequence>
<gene>
    <name evidence="1" type="ORF">EVAR_16322_1</name>
</gene>
<dbReference type="Proteomes" id="UP000299102">
    <property type="component" value="Unassembled WGS sequence"/>
</dbReference>
<organism evidence="1 2">
    <name type="scientific">Eumeta variegata</name>
    <name type="common">Bagworm moth</name>
    <name type="synonym">Eumeta japonica</name>
    <dbReference type="NCBI Taxonomy" id="151549"/>
    <lineage>
        <taxon>Eukaryota</taxon>
        <taxon>Metazoa</taxon>
        <taxon>Ecdysozoa</taxon>
        <taxon>Arthropoda</taxon>
        <taxon>Hexapoda</taxon>
        <taxon>Insecta</taxon>
        <taxon>Pterygota</taxon>
        <taxon>Neoptera</taxon>
        <taxon>Endopterygota</taxon>
        <taxon>Lepidoptera</taxon>
        <taxon>Glossata</taxon>
        <taxon>Ditrysia</taxon>
        <taxon>Tineoidea</taxon>
        <taxon>Psychidae</taxon>
        <taxon>Oiketicinae</taxon>
        <taxon>Eumeta</taxon>
    </lineage>
</organism>
<reference evidence="1 2" key="1">
    <citation type="journal article" date="2019" name="Commun. Biol.">
        <title>The bagworm genome reveals a unique fibroin gene that provides high tensile strength.</title>
        <authorList>
            <person name="Kono N."/>
            <person name="Nakamura H."/>
            <person name="Ohtoshi R."/>
            <person name="Tomita M."/>
            <person name="Numata K."/>
            <person name="Arakawa K."/>
        </authorList>
    </citation>
    <scope>NUCLEOTIDE SEQUENCE [LARGE SCALE GENOMIC DNA]</scope>
</reference>
<protein>
    <recommendedName>
        <fullName evidence="3">Reverse transcriptase domain-containing protein</fullName>
    </recommendedName>
</protein>
<dbReference type="OrthoDB" id="8775810at2759"/>
<keyword evidence="2" id="KW-1185">Reference proteome</keyword>
<dbReference type="AlphaFoldDB" id="A0A4C1VGI1"/>
<comment type="caution">
    <text evidence="1">The sequence shown here is derived from an EMBL/GenBank/DDBJ whole genome shotgun (WGS) entry which is preliminary data.</text>
</comment>
<dbReference type="EMBL" id="BGZK01000333">
    <property type="protein sequence ID" value="GBP37417.1"/>
    <property type="molecule type" value="Genomic_DNA"/>
</dbReference>
<evidence type="ECO:0000313" key="2">
    <source>
        <dbReference type="Proteomes" id="UP000299102"/>
    </source>
</evidence>
<name>A0A4C1VGI1_EUMVA</name>